<organism evidence="4 5">
    <name type="scientific">Roridomyces roridus</name>
    <dbReference type="NCBI Taxonomy" id="1738132"/>
    <lineage>
        <taxon>Eukaryota</taxon>
        <taxon>Fungi</taxon>
        <taxon>Dikarya</taxon>
        <taxon>Basidiomycota</taxon>
        <taxon>Agaricomycotina</taxon>
        <taxon>Agaricomycetes</taxon>
        <taxon>Agaricomycetidae</taxon>
        <taxon>Agaricales</taxon>
        <taxon>Marasmiineae</taxon>
        <taxon>Mycenaceae</taxon>
        <taxon>Roridomyces</taxon>
    </lineage>
</organism>
<dbReference type="Gene3D" id="3.50.50.60">
    <property type="entry name" value="FAD/NAD(P)-binding domain"/>
    <property type="match status" value="1"/>
</dbReference>
<name>A0AAD7B5Y5_9AGAR</name>
<dbReference type="Proteomes" id="UP001221142">
    <property type="component" value="Unassembled WGS sequence"/>
</dbReference>
<protein>
    <submittedName>
        <fullName evidence="4">FAD/NAD-P-binding domain-containing protein</fullName>
    </submittedName>
</protein>
<dbReference type="PRINTS" id="PR00469">
    <property type="entry name" value="PNDRDTASEII"/>
</dbReference>
<evidence type="ECO:0000256" key="3">
    <source>
        <dbReference type="ARBA" id="ARBA00023002"/>
    </source>
</evidence>
<dbReference type="PANTHER" id="PTHR43539">
    <property type="entry name" value="FLAVIN-BINDING MONOOXYGENASE-LIKE PROTEIN (AFU_ORTHOLOGUE AFUA_4G09220)"/>
    <property type="match status" value="1"/>
</dbReference>
<keyword evidence="2" id="KW-0274">FAD</keyword>
<evidence type="ECO:0000256" key="2">
    <source>
        <dbReference type="ARBA" id="ARBA00022827"/>
    </source>
</evidence>
<dbReference type="InterPro" id="IPR020946">
    <property type="entry name" value="Flavin_mOase-like"/>
</dbReference>
<dbReference type="EMBL" id="JARKIF010000032">
    <property type="protein sequence ID" value="KAJ7611628.1"/>
    <property type="molecule type" value="Genomic_DNA"/>
</dbReference>
<evidence type="ECO:0000256" key="1">
    <source>
        <dbReference type="ARBA" id="ARBA00022630"/>
    </source>
</evidence>
<dbReference type="InterPro" id="IPR036188">
    <property type="entry name" value="FAD/NAD-bd_sf"/>
</dbReference>
<evidence type="ECO:0000313" key="4">
    <source>
        <dbReference type="EMBL" id="KAJ7611628.1"/>
    </source>
</evidence>
<dbReference type="GO" id="GO:0050661">
    <property type="term" value="F:NADP binding"/>
    <property type="evidence" value="ECO:0007669"/>
    <property type="project" value="InterPro"/>
</dbReference>
<accession>A0AAD7B5Y5</accession>
<dbReference type="GO" id="GO:0004499">
    <property type="term" value="F:N,N-dimethylaniline monooxygenase activity"/>
    <property type="evidence" value="ECO:0007669"/>
    <property type="project" value="InterPro"/>
</dbReference>
<dbReference type="InterPro" id="IPR050982">
    <property type="entry name" value="Auxin_biosynth/cation_transpt"/>
</dbReference>
<evidence type="ECO:0000313" key="5">
    <source>
        <dbReference type="Proteomes" id="UP001221142"/>
    </source>
</evidence>
<dbReference type="PANTHER" id="PTHR43539:SF68">
    <property type="entry name" value="FLAVIN-BINDING MONOOXYGENASE-LIKE PROTEIN (AFU_ORTHOLOGUE AFUA_4G09220)"/>
    <property type="match status" value="1"/>
</dbReference>
<dbReference type="AlphaFoldDB" id="A0AAD7B5Y5"/>
<keyword evidence="3" id="KW-0560">Oxidoreductase</keyword>
<gene>
    <name evidence="4" type="ORF">FB45DRAFT_1118749</name>
</gene>
<dbReference type="SUPFAM" id="SSF51905">
    <property type="entry name" value="FAD/NAD(P)-binding domain"/>
    <property type="match status" value="2"/>
</dbReference>
<reference evidence="4" key="1">
    <citation type="submission" date="2023-03" db="EMBL/GenBank/DDBJ databases">
        <title>Massive genome expansion in bonnet fungi (Mycena s.s.) driven by repeated elements and novel gene families across ecological guilds.</title>
        <authorList>
            <consortium name="Lawrence Berkeley National Laboratory"/>
            <person name="Harder C.B."/>
            <person name="Miyauchi S."/>
            <person name="Viragh M."/>
            <person name="Kuo A."/>
            <person name="Thoen E."/>
            <person name="Andreopoulos B."/>
            <person name="Lu D."/>
            <person name="Skrede I."/>
            <person name="Drula E."/>
            <person name="Henrissat B."/>
            <person name="Morin E."/>
            <person name="Kohler A."/>
            <person name="Barry K."/>
            <person name="LaButti K."/>
            <person name="Morin E."/>
            <person name="Salamov A."/>
            <person name="Lipzen A."/>
            <person name="Mereny Z."/>
            <person name="Hegedus B."/>
            <person name="Baldrian P."/>
            <person name="Stursova M."/>
            <person name="Weitz H."/>
            <person name="Taylor A."/>
            <person name="Grigoriev I.V."/>
            <person name="Nagy L.G."/>
            <person name="Martin F."/>
            <person name="Kauserud H."/>
        </authorList>
    </citation>
    <scope>NUCLEOTIDE SEQUENCE</scope>
    <source>
        <strain evidence="4">9284</strain>
    </source>
</reference>
<feature type="non-terminal residue" evidence="4">
    <location>
        <position position="1"/>
    </location>
</feature>
<comment type="caution">
    <text evidence="4">The sequence shown here is derived from an EMBL/GenBank/DDBJ whole genome shotgun (WGS) entry which is preliminary data.</text>
</comment>
<keyword evidence="5" id="KW-1185">Reference proteome</keyword>
<dbReference type="Pfam" id="PF00743">
    <property type="entry name" value="FMO-like"/>
    <property type="match status" value="1"/>
</dbReference>
<proteinExistence type="predicted"/>
<sequence>MRPDVSTKIASSWIQKFGNALQTADLEKTLSYIHPGGYFRDVLVFSWNNRCLHRHQKIEQYLKGALKTSSIANVELDFQPGLQPEYAPFTEHLPLCAVSAGFKFTCSAGLGRGSFSLVLTDTWEWKALIVMMALVDIKGHEEVRDELALSVQERRKAETDPHVLIIGAGQSGLNIAARFKQMNISMLVVEDNYRVGDNWRKRYPSVVLHSPKKMNSMLYQPYPSNFPVFIPRDEIADWLEQYASAQDLVVWTNSRPLPLPTYDEALKRWTVVIDRGGEHVTLHPVHIIVAAGVLGAPRMPSVGDRELFLGSVLHSSEYKGGKSFAGQRVVVVGAGNTAADICQDLCSHGARAVTMVQRSETWVASRASARALIDQMYPEDVDIDVCDLMTMGRPLALQRKLERKTGVQMMKQEEQTHRGLREAGFKISSRCNFLIHFYEGHGGLDVGCAELIRTGKVKIKQGAQVDRFSTDSVVLTDGSSLEADAVLFATSYENICDTLRPVFGDSTMDRVGPVWGLDAEGELRGCYRPTGHPGLWFAVGDFSQSRISSKQLALQIKAIELGLLE</sequence>
<dbReference type="GO" id="GO:0050660">
    <property type="term" value="F:flavin adenine dinucleotide binding"/>
    <property type="evidence" value="ECO:0007669"/>
    <property type="project" value="InterPro"/>
</dbReference>
<keyword evidence="1" id="KW-0285">Flavoprotein</keyword>